<dbReference type="Gene3D" id="3.20.20.370">
    <property type="entry name" value="Glycoside hydrolase/deacetylase"/>
    <property type="match status" value="1"/>
</dbReference>
<dbReference type="EMBL" id="KI271599">
    <property type="protein sequence ID" value="ERL64382.1"/>
    <property type="molecule type" value="Genomic_DNA"/>
</dbReference>
<feature type="domain" description="NodB homology" evidence="3">
    <location>
        <begin position="154"/>
        <end position="314"/>
    </location>
</feature>
<evidence type="ECO:0000313" key="4">
    <source>
        <dbReference type="EMBL" id="ERL64382.1"/>
    </source>
</evidence>
<dbReference type="CDD" id="cd10918">
    <property type="entry name" value="CE4_NodB_like_5s_6s"/>
    <property type="match status" value="1"/>
</dbReference>
<dbReference type="PANTHER" id="PTHR34216">
    <property type="match status" value="1"/>
</dbReference>
<sequence>MAEMKKRSWILIGLLGLVLLAAGLYGGHTYQVSMDHAARERSARVRTVTAKKAAAQISQSEKKARALAKKAKPGAAQAAPVKSDRIPVSQWHQASAPVRFPILMYHDIGVGNTLMMPADQLKNQLTWLKQAGYYELTPSEAYTVLSTNRVPQDKIVWITFDDGYRAMATLGLPLFKATKSRVTVNEISGSVGSSWNLTEAMIKTMQAAGVDFASHTVSHLELNKLPAARQQTELTDSRTDLGKILGTAPNTIAYPVGRYNDVTLQDAKSAGYQLGLTTTPGLAAASQGLYKLDRVRVNPGNTLVSFMNLLRTGF</sequence>
<evidence type="ECO:0000256" key="2">
    <source>
        <dbReference type="ARBA" id="ARBA00022729"/>
    </source>
</evidence>
<dbReference type="PANTHER" id="PTHR34216:SF3">
    <property type="entry name" value="POLY-BETA-1,6-N-ACETYL-D-GLUCOSAMINE N-DEACETYLASE"/>
    <property type="match status" value="1"/>
</dbReference>
<dbReference type="Pfam" id="PF01522">
    <property type="entry name" value="Polysacc_deac_1"/>
    <property type="match status" value="1"/>
</dbReference>
<dbReference type="SUPFAM" id="SSF88713">
    <property type="entry name" value="Glycoside hydrolase/deacetylase"/>
    <property type="match status" value="1"/>
</dbReference>
<dbReference type="Proteomes" id="UP000030647">
    <property type="component" value="Unassembled WGS sequence"/>
</dbReference>
<dbReference type="AlphaFoldDB" id="U4TSC7"/>
<dbReference type="HOGENOM" id="CLU_030024_2_0_9"/>
<protein>
    <recommendedName>
        <fullName evidence="3">NodB homology domain-containing protein</fullName>
    </recommendedName>
</protein>
<dbReference type="InterPro" id="IPR051398">
    <property type="entry name" value="Polysacch_Deacetylase"/>
</dbReference>
<reference evidence="5" key="1">
    <citation type="journal article" date="2013" name="Genome Announc.">
        <title>Whole-Genome Sequencing of Lactobacillus shenzhenensis Strain LY-73T.</title>
        <authorList>
            <person name="Lin Z."/>
            <person name="Liu Z."/>
            <person name="Yang R."/>
            <person name="Zou Y."/>
            <person name="Wan D."/>
            <person name="Chen J."/>
            <person name="Guo M."/>
            <person name="Zhao J."/>
            <person name="Fang C."/>
            <person name="Yang R."/>
            <person name="Liu F."/>
        </authorList>
    </citation>
    <scope>NUCLEOTIDE SEQUENCE [LARGE SCALE GENOMIC DNA]</scope>
    <source>
        <strain evidence="5">LY-73</strain>
    </source>
</reference>
<keyword evidence="5" id="KW-1185">Reference proteome</keyword>
<proteinExistence type="predicted"/>
<dbReference type="STRING" id="1231336.L248_1044"/>
<dbReference type="eggNOG" id="COG0726">
    <property type="taxonomic scope" value="Bacteria"/>
</dbReference>
<organism evidence="4 5">
    <name type="scientific">Schleiferilactobacillus shenzhenensis LY-73</name>
    <dbReference type="NCBI Taxonomy" id="1231336"/>
    <lineage>
        <taxon>Bacteria</taxon>
        <taxon>Bacillati</taxon>
        <taxon>Bacillota</taxon>
        <taxon>Bacilli</taxon>
        <taxon>Lactobacillales</taxon>
        <taxon>Lactobacillaceae</taxon>
        <taxon>Schleiferilactobacillus</taxon>
    </lineage>
</organism>
<keyword evidence="2" id="KW-0732">Signal</keyword>
<dbReference type="PROSITE" id="PS51677">
    <property type="entry name" value="NODB"/>
    <property type="match status" value="1"/>
</dbReference>
<dbReference type="InterPro" id="IPR011330">
    <property type="entry name" value="Glyco_hydro/deAcase_b/a-brl"/>
</dbReference>
<dbReference type="InterPro" id="IPR002509">
    <property type="entry name" value="NODB_dom"/>
</dbReference>
<name>U4TSC7_9LACO</name>
<evidence type="ECO:0000256" key="1">
    <source>
        <dbReference type="ARBA" id="ARBA00004613"/>
    </source>
</evidence>
<evidence type="ECO:0000259" key="3">
    <source>
        <dbReference type="PROSITE" id="PS51677"/>
    </source>
</evidence>
<dbReference type="GO" id="GO:0005576">
    <property type="term" value="C:extracellular region"/>
    <property type="evidence" value="ECO:0007669"/>
    <property type="project" value="UniProtKB-SubCell"/>
</dbReference>
<dbReference type="GO" id="GO:0005975">
    <property type="term" value="P:carbohydrate metabolic process"/>
    <property type="evidence" value="ECO:0007669"/>
    <property type="project" value="InterPro"/>
</dbReference>
<evidence type="ECO:0000313" key="5">
    <source>
        <dbReference type="Proteomes" id="UP000030647"/>
    </source>
</evidence>
<dbReference type="GO" id="GO:0016810">
    <property type="term" value="F:hydrolase activity, acting on carbon-nitrogen (but not peptide) bonds"/>
    <property type="evidence" value="ECO:0007669"/>
    <property type="project" value="InterPro"/>
</dbReference>
<gene>
    <name evidence="4" type="ORF">L248_1044</name>
</gene>
<accession>U4TSC7</accession>
<comment type="subcellular location">
    <subcellularLocation>
        <location evidence="1">Secreted</location>
    </subcellularLocation>
</comment>